<keyword evidence="2" id="KW-0732">Signal</keyword>
<evidence type="ECO:0000256" key="2">
    <source>
        <dbReference type="SAM" id="SignalP"/>
    </source>
</evidence>
<dbReference type="PROSITE" id="PS51318">
    <property type="entry name" value="TAT"/>
    <property type="match status" value="1"/>
</dbReference>
<name>A0ABW2BAP7_9RHOB</name>
<gene>
    <name evidence="3" type="ORF">ACFQFQ_23840</name>
</gene>
<dbReference type="PANTHER" id="PTHR42928:SF5">
    <property type="entry name" value="BLR1237 PROTEIN"/>
    <property type="match status" value="1"/>
</dbReference>
<reference evidence="4" key="1">
    <citation type="journal article" date="2019" name="Int. J. Syst. Evol. Microbiol.">
        <title>The Global Catalogue of Microorganisms (GCM) 10K type strain sequencing project: providing services to taxonomists for standard genome sequencing and annotation.</title>
        <authorList>
            <consortium name="The Broad Institute Genomics Platform"/>
            <consortium name="The Broad Institute Genome Sequencing Center for Infectious Disease"/>
            <person name="Wu L."/>
            <person name="Ma J."/>
        </authorList>
    </citation>
    <scope>NUCLEOTIDE SEQUENCE [LARGE SCALE GENOMIC DNA]</scope>
    <source>
        <strain evidence="4">CCUG 66188</strain>
    </source>
</reference>
<dbReference type="Proteomes" id="UP001596353">
    <property type="component" value="Unassembled WGS sequence"/>
</dbReference>
<proteinExistence type="inferred from homology"/>
<dbReference type="EMBL" id="JBHSWG010000003">
    <property type="protein sequence ID" value="MFC6761828.1"/>
    <property type="molecule type" value="Genomic_DNA"/>
</dbReference>
<accession>A0ABW2BAP7</accession>
<protein>
    <recommendedName>
        <fullName evidence="5">Tripartite tricarboxylate transporter substrate binding protein</fullName>
    </recommendedName>
</protein>
<dbReference type="InterPro" id="IPR005064">
    <property type="entry name" value="BUG"/>
</dbReference>
<keyword evidence="4" id="KW-1185">Reference proteome</keyword>
<organism evidence="3 4">
    <name type="scientific">Sulfitobacter porphyrae</name>
    <dbReference type="NCBI Taxonomy" id="1246864"/>
    <lineage>
        <taxon>Bacteria</taxon>
        <taxon>Pseudomonadati</taxon>
        <taxon>Pseudomonadota</taxon>
        <taxon>Alphaproteobacteria</taxon>
        <taxon>Rhodobacterales</taxon>
        <taxon>Roseobacteraceae</taxon>
        <taxon>Sulfitobacter</taxon>
    </lineage>
</organism>
<evidence type="ECO:0000313" key="4">
    <source>
        <dbReference type="Proteomes" id="UP001596353"/>
    </source>
</evidence>
<evidence type="ECO:0000313" key="3">
    <source>
        <dbReference type="EMBL" id="MFC6761828.1"/>
    </source>
</evidence>
<dbReference type="InterPro" id="IPR006311">
    <property type="entry name" value="TAT_signal"/>
</dbReference>
<feature type="signal peptide" evidence="2">
    <location>
        <begin position="1"/>
        <end position="30"/>
    </location>
</feature>
<comment type="caution">
    <text evidence="3">The sequence shown here is derived from an EMBL/GenBank/DDBJ whole genome shotgun (WGS) entry which is preliminary data.</text>
</comment>
<feature type="chain" id="PRO_5046281671" description="Tripartite tricarboxylate transporter substrate binding protein" evidence="2">
    <location>
        <begin position="31"/>
        <end position="85"/>
    </location>
</feature>
<dbReference type="Gene3D" id="3.40.190.150">
    <property type="entry name" value="Bordetella uptake gene, domain 1"/>
    <property type="match status" value="1"/>
</dbReference>
<dbReference type="InterPro" id="IPR042100">
    <property type="entry name" value="Bug_dom1"/>
</dbReference>
<evidence type="ECO:0000256" key="1">
    <source>
        <dbReference type="ARBA" id="ARBA00006987"/>
    </source>
</evidence>
<sequence>MNCFERRTILGLAASLAIASAGLLPDLAAAQDYPTKPVTMLVGYGAGGQTDLVARGAARVLAEQLGQPVNVVNKPGAAVLSPRAN</sequence>
<dbReference type="PANTHER" id="PTHR42928">
    <property type="entry name" value="TRICARBOXYLATE-BINDING PROTEIN"/>
    <property type="match status" value="1"/>
</dbReference>
<comment type="similarity">
    <text evidence="1">Belongs to the UPF0065 (bug) family.</text>
</comment>
<evidence type="ECO:0008006" key="5">
    <source>
        <dbReference type="Google" id="ProtNLM"/>
    </source>
</evidence>